<dbReference type="RefSeq" id="WP_121219000.1">
    <property type="nucleotide sequence ID" value="NZ_RBIG01000001.1"/>
</dbReference>
<dbReference type="SUPFAM" id="SSF55797">
    <property type="entry name" value="PR-1-like"/>
    <property type="match status" value="1"/>
</dbReference>
<dbReference type="Gene3D" id="3.40.33.10">
    <property type="entry name" value="CAP"/>
    <property type="match status" value="1"/>
</dbReference>
<dbReference type="EMBL" id="RBIG01000001">
    <property type="protein sequence ID" value="RKQ73904.1"/>
    <property type="molecule type" value="Genomic_DNA"/>
</dbReference>
<evidence type="ECO:0000313" key="2">
    <source>
        <dbReference type="EMBL" id="RKQ73904.1"/>
    </source>
</evidence>
<proteinExistence type="predicted"/>
<dbReference type="Pfam" id="PF00188">
    <property type="entry name" value="CAP"/>
    <property type="match status" value="1"/>
</dbReference>
<dbReference type="AlphaFoldDB" id="A0A420WS79"/>
<gene>
    <name evidence="2" type="ORF">BCL74_1696</name>
</gene>
<name>A0A420WS79_9PROT</name>
<dbReference type="InterPro" id="IPR014044">
    <property type="entry name" value="CAP_dom"/>
</dbReference>
<reference evidence="2 3" key="1">
    <citation type="submission" date="2018-10" db="EMBL/GenBank/DDBJ databases">
        <title>Comparative analysis of microorganisms from saline springs in Andes Mountain Range, Colombia.</title>
        <authorList>
            <person name="Rubin E."/>
        </authorList>
    </citation>
    <scope>NUCLEOTIDE SEQUENCE [LARGE SCALE GENOMIC DNA]</scope>
    <source>
        <strain evidence="2 3">USBA 36</strain>
    </source>
</reference>
<accession>A0A420WS79</accession>
<protein>
    <submittedName>
        <fullName evidence="2">Cysteine-rich secretory protein family protein</fullName>
    </submittedName>
</protein>
<organism evidence="2 3">
    <name type="scientific">Oceanibaculum indicum</name>
    <dbReference type="NCBI Taxonomy" id="526216"/>
    <lineage>
        <taxon>Bacteria</taxon>
        <taxon>Pseudomonadati</taxon>
        <taxon>Pseudomonadota</taxon>
        <taxon>Alphaproteobacteria</taxon>
        <taxon>Rhodospirillales</taxon>
        <taxon>Oceanibaculaceae</taxon>
        <taxon>Oceanibaculum</taxon>
    </lineage>
</organism>
<feature type="domain" description="SCP" evidence="1">
    <location>
        <begin position="37"/>
        <end position="93"/>
    </location>
</feature>
<dbReference type="InterPro" id="IPR035940">
    <property type="entry name" value="CAP_sf"/>
</dbReference>
<comment type="caution">
    <text evidence="2">The sequence shown here is derived from an EMBL/GenBank/DDBJ whole genome shotgun (WGS) entry which is preliminary data.</text>
</comment>
<evidence type="ECO:0000313" key="3">
    <source>
        <dbReference type="Proteomes" id="UP000277424"/>
    </source>
</evidence>
<sequence length="111" mass="11912">MTIVSVGDLSTSGLAYDFLREAAAGERSAEASERAYLELLNAWRVSQGLSALRWSEELSVIAARHATDMEMNNPPPVNGLGPLNHEWGGGGRLAGPMPPIISRKPWGWAVA</sequence>
<dbReference type="Proteomes" id="UP000277424">
    <property type="component" value="Unassembled WGS sequence"/>
</dbReference>
<evidence type="ECO:0000259" key="1">
    <source>
        <dbReference type="Pfam" id="PF00188"/>
    </source>
</evidence>